<organism evidence="1">
    <name type="scientific">viral metagenome</name>
    <dbReference type="NCBI Taxonomy" id="1070528"/>
    <lineage>
        <taxon>unclassified sequences</taxon>
        <taxon>metagenomes</taxon>
        <taxon>organismal metagenomes</taxon>
    </lineage>
</organism>
<proteinExistence type="predicted"/>
<dbReference type="EMBL" id="MN740839">
    <property type="protein sequence ID" value="QHU14326.1"/>
    <property type="molecule type" value="Genomic_DNA"/>
</dbReference>
<dbReference type="Gene3D" id="3.80.10.10">
    <property type="entry name" value="Ribonuclease Inhibitor"/>
    <property type="match status" value="1"/>
</dbReference>
<reference evidence="1" key="1">
    <citation type="journal article" date="2020" name="Nature">
        <title>Giant virus diversity and host interactions through global metagenomics.</title>
        <authorList>
            <person name="Schulz F."/>
            <person name="Roux S."/>
            <person name="Paez-Espino D."/>
            <person name="Jungbluth S."/>
            <person name="Walsh D.A."/>
            <person name="Denef V.J."/>
            <person name="McMahon K.D."/>
            <person name="Konstantinidis K.T."/>
            <person name="Eloe-Fadrosh E.A."/>
            <person name="Kyrpides N.C."/>
            <person name="Woyke T."/>
        </authorList>
    </citation>
    <scope>NUCLEOTIDE SEQUENCE</scope>
    <source>
        <strain evidence="1">GVMAG-S-1102113-118</strain>
    </source>
</reference>
<dbReference type="InterPro" id="IPR032675">
    <property type="entry name" value="LRR_dom_sf"/>
</dbReference>
<evidence type="ECO:0000313" key="1">
    <source>
        <dbReference type="EMBL" id="QHU14326.1"/>
    </source>
</evidence>
<evidence type="ECO:0008006" key="2">
    <source>
        <dbReference type="Google" id="ProtNLM"/>
    </source>
</evidence>
<sequence length="282" mass="32255">MTRLLDLPADLLVSVANHLPNKCALRFECSYDLVNILRGPGRTLCEAVDYCDAKYNVYQDGYSVKKSDRINRFNPLWGQVTSRYSITALVIEYDYMRTDDDFDAIAKLPLKSLRYSSQNDTDNAMEIRGLAKLPQTLEDAVLYLQDDRVMRDVIPSLRNIRKLKIGFLGDLQCLSMCDKLEELKIDDSIDQHQFNELASCPQLKVLRVQGLYLYESVHLHNHPLLRRLEINYWTAPALSVDDIRRILQGIPTLLILHIRVEDPSVYAELADCPKLVVGGLPT</sequence>
<protein>
    <recommendedName>
        <fullName evidence="2">F-box domain-containing protein</fullName>
    </recommendedName>
</protein>
<dbReference type="AlphaFoldDB" id="A0A6C0KB68"/>
<dbReference type="SUPFAM" id="SSF52047">
    <property type="entry name" value="RNI-like"/>
    <property type="match status" value="1"/>
</dbReference>
<accession>A0A6C0KB68</accession>
<name>A0A6C0KB68_9ZZZZ</name>